<dbReference type="AlphaFoldDB" id="A0A381S3W9"/>
<gene>
    <name evidence="2" type="ORF">METZ01_LOCUS51649</name>
</gene>
<dbReference type="EMBL" id="UINC01002639">
    <property type="protein sequence ID" value="SUZ98795.1"/>
    <property type="molecule type" value="Genomic_DNA"/>
</dbReference>
<proteinExistence type="predicted"/>
<organism evidence="2">
    <name type="scientific">marine metagenome</name>
    <dbReference type="NCBI Taxonomy" id="408172"/>
    <lineage>
        <taxon>unclassified sequences</taxon>
        <taxon>metagenomes</taxon>
        <taxon>ecological metagenomes</taxon>
    </lineage>
</organism>
<feature type="transmembrane region" description="Helical" evidence="1">
    <location>
        <begin position="6"/>
        <end position="27"/>
    </location>
</feature>
<evidence type="ECO:0000256" key="1">
    <source>
        <dbReference type="SAM" id="Phobius"/>
    </source>
</evidence>
<keyword evidence="1" id="KW-0472">Membrane</keyword>
<accession>A0A381S3W9</accession>
<reference evidence="2" key="1">
    <citation type="submission" date="2018-05" db="EMBL/GenBank/DDBJ databases">
        <authorList>
            <person name="Lanie J.A."/>
            <person name="Ng W.-L."/>
            <person name="Kazmierczak K.M."/>
            <person name="Andrzejewski T.M."/>
            <person name="Davidsen T.M."/>
            <person name="Wayne K.J."/>
            <person name="Tettelin H."/>
            <person name="Glass J.I."/>
            <person name="Rusch D."/>
            <person name="Podicherti R."/>
            <person name="Tsui H.-C.T."/>
            <person name="Winkler M.E."/>
        </authorList>
    </citation>
    <scope>NUCLEOTIDE SEQUENCE</scope>
</reference>
<protein>
    <recommendedName>
        <fullName evidence="3">DUF4168 domain-containing protein</fullName>
    </recommendedName>
</protein>
<sequence length="134" mass="15580">VKTEVWRAFSVTAVMVVMTWLFVVAPLPLEAQTQELPQVTTERMTVFVEAHIAISEQRDDFHAELGRTHELQERERIRARFQERTQEILADNEMTQLEYDEITLVISIDEEQRLIFERMLEELSSGGGSGQRTD</sequence>
<evidence type="ECO:0000313" key="2">
    <source>
        <dbReference type="EMBL" id="SUZ98795.1"/>
    </source>
</evidence>
<keyword evidence="1" id="KW-1133">Transmembrane helix</keyword>
<keyword evidence="1" id="KW-0812">Transmembrane</keyword>
<feature type="non-terminal residue" evidence="2">
    <location>
        <position position="1"/>
    </location>
</feature>
<name>A0A381S3W9_9ZZZZ</name>
<evidence type="ECO:0008006" key="3">
    <source>
        <dbReference type="Google" id="ProtNLM"/>
    </source>
</evidence>